<dbReference type="Gene3D" id="3.40.50.720">
    <property type="entry name" value="NAD(P)-binding Rossmann-like Domain"/>
    <property type="match status" value="1"/>
</dbReference>
<dbReference type="GO" id="GO:0035336">
    <property type="term" value="P:long-chain fatty-acyl-CoA metabolic process"/>
    <property type="evidence" value="ECO:0007669"/>
    <property type="project" value="TreeGrafter"/>
</dbReference>
<dbReference type="SUPFAM" id="SSF51735">
    <property type="entry name" value="NAD(P)-binding Rossmann-fold domains"/>
    <property type="match status" value="1"/>
</dbReference>
<dbReference type="GO" id="GO:0010345">
    <property type="term" value="P:suberin biosynthetic process"/>
    <property type="evidence" value="ECO:0007669"/>
    <property type="project" value="TreeGrafter"/>
</dbReference>
<feature type="domain" description="Thioester reductase (TE)" evidence="2">
    <location>
        <begin position="2"/>
        <end position="232"/>
    </location>
</feature>
<dbReference type="PANTHER" id="PTHR11011:SF105">
    <property type="entry name" value="FATTY ACYL-COA REDUCTASE"/>
    <property type="match status" value="1"/>
</dbReference>
<dbReference type="GO" id="GO:0102965">
    <property type="term" value="F:alcohol-forming long-chain fatty acyl-CoA reductase activity"/>
    <property type="evidence" value="ECO:0007669"/>
    <property type="project" value="UniProtKB-EC"/>
</dbReference>
<name>A0AAD4PE74_PERFH</name>
<feature type="non-terminal residue" evidence="3">
    <location>
        <position position="251"/>
    </location>
</feature>
<gene>
    <name evidence="3" type="ORF">C2S53_007335</name>
</gene>
<organism evidence="3 4">
    <name type="scientific">Perilla frutescens var. hirtella</name>
    <name type="common">Perilla citriodora</name>
    <name type="synonym">Perilla setoyensis</name>
    <dbReference type="NCBI Taxonomy" id="608512"/>
    <lineage>
        <taxon>Eukaryota</taxon>
        <taxon>Viridiplantae</taxon>
        <taxon>Streptophyta</taxon>
        <taxon>Embryophyta</taxon>
        <taxon>Tracheophyta</taxon>
        <taxon>Spermatophyta</taxon>
        <taxon>Magnoliopsida</taxon>
        <taxon>eudicotyledons</taxon>
        <taxon>Gunneridae</taxon>
        <taxon>Pentapetalae</taxon>
        <taxon>asterids</taxon>
        <taxon>lamiids</taxon>
        <taxon>Lamiales</taxon>
        <taxon>Lamiaceae</taxon>
        <taxon>Nepetoideae</taxon>
        <taxon>Elsholtzieae</taxon>
        <taxon>Perilla</taxon>
    </lineage>
</organism>
<keyword evidence="1" id="KW-0443">Lipid metabolism</keyword>
<evidence type="ECO:0000313" key="4">
    <source>
        <dbReference type="Proteomes" id="UP001190926"/>
    </source>
</evidence>
<dbReference type="InterPro" id="IPR013120">
    <property type="entry name" value="FAR_NAD-bd"/>
</dbReference>
<dbReference type="AlphaFoldDB" id="A0AAD4PE74"/>
<dbReference type="Proteomes" id="UP001190926">
    <property type="component" value="Unassembled WGS sequence"/>
</dbReference>
<dbReference type="PANTHER" id="PTHR11011">
    <property type="entry name" value="MALE STERILITY PROTEIN 2-RELATED"/>
    <property type="match status" value="1"/>
</dbReference>
<dbReference type="EC" id="1.2.1.84" evidence="1"/>
<evidence type="ECO:0000313" key="3">
    <source>
        <dbReference type="EMBL" id="KAH6836678.1"/>
    </source>
</evidence>
<keyword evidence="4" id="KW-1185">Reference proteome</keyword>
<evidence type="ECO:0000256" key="1">
    <source>
        <dbReference type="RuleBase" id="RU363097"/>
    </source>
</evidence>
<keyword evidence="1" id="KW-0444">Lipid biosynthesis</keyword>
<comment type="similarity">
    <text evidence="1">Belongs to the fatty acyl-CoA reductase family.</text>
</comment>
<proteinExistence type="inferred from homology"/>
<keyword evidence="1" id="KW-0521">NADP</keyword>
<comment type="catalytic activity">
    <reaction evidence="1">
        <text>a long-chain fatty acyl-CoA + 2 NADPH + 2 H(+) = a long-chain primary fatty alcohol + 2 NADP(+) + CoA</text>
        <dbReference type="Rhea" id="RHEA:52716"/>
        <dbReference type="ChEBI" id="CHEBI:15378"/>
        <dbReference type="ChEBI" id="CHEBI:57287"/>
        <dbReference type="ChEBI" id="CHEBI:57783"/>
        <dbReference type="ChEBI" id="CHEBI:58349"/>
        <dbReference type="ChEBI" id="CHEBI:77396"/>
        <dbReference type="ChEBI" id="CHEBI:83139"/>
        <dbReference type="EC" id="1.2.1.84"/>
    </reaction>
</comment>
<comment type="function">
    <text evidence="1">Catalyzes the reduction of fatty acyl-CoA to fatty alcohols.</text>
</comment>
<dbReference type="InterPro" id="IPR026055">
    <property type="entry name" value="FAR"/>
</dbReference>
<keyword evidence="1" id="KW-0560">Oxidoreductase</keyword>
<evidence type="ECO:0000259" key="2">
    <source>
        <dbReference type="Pfam" id="PF07993"/>
    </source>
</evidence>
<dbReference type="EMBL" id="SDAM02000019">
    <property type="protein sequence ID" value="KAH6836678.1"/>
    <property type="molecule type" value="Genomic_DNA"/>
</dbReference>
<sequence>MIPISGDVSDVNLGITDKELINEMCGEIDFIINSAATTRFDERYDVAMDINAFGPLNVLNFAKRCSKLKLLLHVSTGTRLGVLEEAAIEMGTTIEGAKASCLDIEGEMKLIEEAKKQLHAQNVNQNEFTSTLRDLGIQRANFHGWPDTYSYTKAIGEMNLGYFNNSKNIHIIILRPSIISSTHKDPFPGWMEGVKTLDAIFVPYAKRKLNIVLCDPNVILDVIPGDMVVNSMLAAMAADAQNECNKLSIYH</sequence>
<dbReference type="GO" id="GO:0080019">
    <property type="term" value="F:alcohol-forming very long-chain fatty acyl-CoA reductase activity"/>
    <property type="evidence" value="ECO:0007669"/>
    <property type="project" value="InterPro"/>
</dbReference>
<protein>
    <recommendedName>
        <fullName evidence="1">Fatty acyl-CoA reductase</fullName>
        <ecNumber evidence="1">1.2.1.84</ecNumber>
    </recommendedName>
</protein>
<dbReference type="Pfam" id="PF07993">
    <property type="entry name" value="NAD_binding_4"/>
    <property type="match status" value="1"/>
</dbReference>
<reference evidence="3 4" key="1">
    <citation type="journal article" date="2021" name="Nat. Commun.">
        <title>Incipient diploidization of the medicinal plant Perilla within 10,000 years.</title>
        <authorList>
            <person name="Zhang Y."/>
            <person name="Shen Q."/>
            <person name="Leng L."/>
            <person name="Zhang D."/>
            <person name="Chen S."/>
            <person name="Shi Y."/>
            <person name="Ning Z."/>
            <person name="Chen S."/>
        </authorList>
    </citation>
    <scope>NUCLEOTIDE SEQUENCE [LARGE SCALE GENOMIC DNA]</scope>
    <source>
        <strain evidence="4">cv. PC099</strain>
    </source>
</reference>
<comment type="caution">
    <text evidence="3">The sequence shown here is derived from an EMBL/GenBank/DDBJ whole genome shotgun (WGS) entry which is preliminary data.</text>
</comment>
<dbReference type="InterPro" id="IPR036291">
    <property type="entry name" value="NAD(P)-bd_dom_sf"/>
</dbReference>
<accession>A0AAD4PE74</accession>